<dbReference type="Pfam" id="PF08241">
    <property type="entry name" value="Methyltransf_11"/>
    <property type="match status" value="1"/>
</dbReference>
<evidence type="ECO:0000256" key="5">
    <source>
        <dbReference type="SAM" id="SignalP"/>
    </source>
</evidence>
<keyword evidence="1 4" id="KW-0489">Methyltransferase</keyword>
<proteinExistence type="inferred from homology"/>
<evidence type="ECO:0000256" key="1">
    <source>
        <dbReference type="ARBA" id="ARBA00022603"/>
    </source>
</evidence>
<evidence type="ECO:0000259" key="6">
    <source>
        <dbReference type="Pfam" id="PF08241"/>
    </source>
</evidence>
<feature type="signal peptide" evidence="5">
    <location>
        <begin position="1"/>
        <end position="19"/>
    </location>
</feature>
<evidence type="ECO:0000313" key="7">
    <source>
        <dbReference type="EMBL" id="EWM22420.1"/>
    </source>
</evidence>
<feature type="chain" id="PRO_5004903847" evidence="5">
    <location>
        <begin position="20"/>
        <end position="408"/>
    </location>
</feature>
<dbReference type="InterPro" id="IPR050447">
    <property type="entry name" value="Erg6_SMT_methyltransf"/>
</dbReference>
<name>W7T617_9STRA</name>
<evidence type="ECO:0000256" key="4">
    <source>
        <dbReference type="PROSITE-ProRule" id="PRU00914"/>
    </source>
</evidence>
<keyword evidence="5" id="KW-0732">Signal</keyword>
<dbReference type="SUPFAM" id="SSF53335">
    <property type="entry name" value="S-adenosyl-L-methionine-dependent methyltransferases"/>
    <property type="match status" value="1"/>
</dbReference>
<dbReference type="OrthoDB" id="8300214at2759"/>
<dbReference type="CDD" id="cd02440">
    <property type="entry name" value="AdoMet_MTases"/>
    <property type="match status" value="1"/>
</dbReference>
<evidence type="ECO:0000313" key="8">
    <source>
        <dbReference type="Proteomes" id="UP000019335"/>
    </source>
</evidence>
<keyword evidence="2 4" id="KW-0808">Transferase</keyword>
<dbReference type="Gene3D" id="3.40.50.150">
    <property type="entry name" value="Vaccinia Virus protein VP39"/>
    <property type="match status" value="1"/>
</dbReference>
<keyword evidence="8" id="KW-1185">Reference proteome</keyword>
<dbReference type="EMBL" id="AZIL01002191">
    <property type="protein sequence ID" value="EWM22420.1"/>
    <property type="molecule type" value="Genomic_DNA"/>
</dbReference>
<dbReference type="PANTHER" id="PTHR44068">
    <property type="entry name" value="ZGC:194242"/>
    <property type="match status" value="1"/>
</dbReference>
<dbReference type="FunFam" id="3.40.50.150:FF:000669">
    <property type="entry name" value="Cyanobacterial-type MPBQ/MSBQ methyltransferase"/>
    <property type="match status" value="1"/>
</dbReference>
<gene>
    <name evidence="7" type="ORF">Naga_100011g41</name>
</gene>
<evidence type="ECO:0000256" key="2">
    <source>
        <dbReference type="ARBA" id="ARBA00022679"/>
    </source>
</evidence>
<dbReference type="Proteomes" id="UP000019335">
    <property type="component" value="Unassembled WGS sequence"/>
</dbReference>
<reference evidence="7 8" key="1">
    <citation type="journal article" date="2014" name="Mol. Plant">
        <title>Chromosome Scale Genome Assembly and Transcriptome Profiling of Nannochloropsis gaditana in Nitrogen Depletion.</title>
        <authorList>
            <person name="Corteggiani Carpinelli E."/>
            <person name="Telatin A."/>
            <person name="Vitulo N."/>
            <person name="Forcato C."/>
            <person name="D'Angelo M."/>
            <person name="Schiavon R."/>
            <person name="Vezzi A."/>
            <person name="Giacometti G.M."/>
            <person name="Morosinotto T."/>
            <person name="Valle G."/>
        </authorList>
    </citation>
    <scope>NUCLEOTIDE SEQUENCE [LARGE SCALE GENOMIC DNA]</scope>
    <source>
        <strain evidence="7 8">B-31</strain>
    </source>
</reference>
<comment type="caution">
    <text evidence="7">The sequence shown here is derived from an EMBL/GenBank/DDBJ whole genome shotgun (WGS) entry which is preliminary data.</text>
</comment>
<dbReference type="InterPro" id="IPR013216">
    <property type="entry name" value="Methyltransf_11"/>
</dbReference>
<evidence type="ECO:0000256" key="3">
    <source>
        <dbReference type="ARBA" id="ARBA00022691"/>
    </source>
</evidence>
<dbReference type="PROSITE" id="PS51581">
    <property type="entry name" value="SAM_GTMT"/>
    <property type="match status" value="1"/>
</dbReference>
<dbReference type="InterPro" id="IPR029063">
    <property type="entry name" value="SAM-dependent_MTases_sf"/>
</dbReference>
<protein>
    <submittedName>
        <fullName evidence="7">Methyltransferase type 11</fullName>
    </submittedName>
</protein>
<feature type="region of interest" description="SAM motif I" evidence="4">
    <location>
        <begin position="189"/>
        <end position="198"/>
    </location>
</feature>
<dbReference type="InterPro" id="IPR025774">
    <property type="entry name" value="PiNMT-like"/>
</dbReference>
<feature type="region of interest" description="SAM motif II" evidence="4">
    <location>
        <begin position="253"/>
        <end position="261"/>
    </location>
</feature>
<dbReference type="GO" id="GO:0008757">
    <property type="term" value="F:S-adenosylmethionine-dependent methyltransferase activity"/>
    <property type="evidence" value="ECO:0007669"/>
    <property type="project" value="InterPro"/>
</dbReference>
<keyword evidence="3 4" id="KW-0949">S-adenosyl-L-methionine</keyword>
<dbReference type="PANTHER" id="PTHR44068:SF11">
    <property type="entry name" value="GERANYL DIPHOSPHATE 2-C-METHYLTRANSFERASE"/>
    <property type="match status" value="1"/>
</dbReference>
<comment type="similarity">
    <text evidence="4">Belongs to the class I-like SAM-binding methyltransferase superfamily. gTMT family.</text>
</comment>
<dbReference type="GO" id="GO:0032259">
    <property type="term" value="P:methylation"/>
    <property type="evidence" value="ECO:0007669"/>
    <property type="project" value="UniProtKB-UniRule"/>
</dbReference>
<sequence length="408" mass="46056">MKVTLLVWGLLFLPDSVQSFLSPGVHRAAAMNLPGKTRLTSTSSGAIQPVRRSLQASSSVVKKPASRLMVNLLTATSTFGASSIIKSLPILGTLVVAGLLAARLPGVIARGWRSYNKEENSVGREYDAWTREKILEHYWGEHIHLGYYTEEDQKAGYLKKNFIGAKYDFIDRMMAFAKLDGQTFKPAKVLDVGCGIGGTTRYIAKKLGTTSQVSGITLSQEQVRRAKELAEEQDVTNAEFQVMDALHMSYPDNSFDLVWACESGEHMPDKKAYVEEMVRVLKPGGTLVIACWCQRDAKAFPLSRSEQKRVDFMCTEWSHPYFISIQDFERLALGTGVMENVRTEDWAKFTLPSWRHSVWVGVFDPFFWMLRPHLWVKILRDAFTLNVFHNAFKDGLMGYGMIYAQKKK</sequence>
<dbReference type="AlphaFoldDB" id="W7T617"/>
<organism evidence="7 8">
    <name type="scientific">Nannochloropsis gaditana</name>
    <dbReference type="NCBI Taxonomy" id="72520"/>
    <lineage>
        <taxon>Eukaryota</taxon>
        <taxon>Sar</taxon>
        <taxon>Stramenopiles</taxon>
        <taxon>Ochrophyta</taxon>
        <taxon>Eustigmatophyceae</taxon>
        <taxon>Eustigmatales</taxon>
        <taxon>Monodopsidaceae</taxon>
        <taxon>Nannochloropsis</taxon>
    </lineage>
</organism>
<feature type="domain" description="Methyltransferase type 11" evidence="6">
    <location>
        <begin position="190"/>
        <end position="289"/>
    </location>
</feature>
<accession>W7T617</accession>
<feature type="region of interest" description="SAM motif III" evidence="4">
    <location>
        <begin position="280"/>
        <end position="289"/>
    </location>
</feature>